<evidence type="ECO:0000313" key="2">
    <source>
        <dbReference type="EMBL" id="EAQ90458.1"/>
    </source>
</evidence>
<dbReference type="HOGENOM" id="CLU_1077696_0_0_1"/>
<keyword evidence="3" id="KW-1185">Reference proteome</keyword>
<sequence length="258" mass="26557">MADAPRKKQPAPTSDTPATPSNTVKPGPTKPKVTKSTAAPTTSAKTVPGPSPPAKSTATSTPAKSTATSTSPGNTTKPTPTTASTSSTKLGSTSAASDSHGTAAPSATGGAKSASGPPAPVKRASSSSENGDADSQQQKKDTWMEAHWKKWSPQADKDRSYPVVFDKSPPAVKAKLIALLGGTEPKLTTMDTSLSYLEAASGKANPGPVQVAFVEADDFDKICEALDGDRIMIKVPVKDSKATKKRRAFVPTKEIKKA</sequence>
<organism evidence="2 3">
    <name type="scientific">Chaetomium globosum (strain ATCC 6205 / CBS 148.51 / DSM 1962 / NBRC 6347 / NRRL 1970)</name>
    <name type="common">Soil fungus</name>
    <dbReference type="NCBI Taxonomy" id="306901"/>
    <lineage>
        <taxon>Eukaryota</taxon>
        <taxon>Fungi</taxon>
        <taxon>Dikarya</taxon>
        <taxon>Ascomycota</taxon>
        <taxon>Pezizomycotina</taxon>
        <taxon>Sordariomycetes</taxon>
        <taxon>Sordariomycetidae</taxon>
        <taxon>Sordariales</taxon>
        <taxon>Chaetomiaceae</taxon>
        <taxon>Chaetomium</taxon>
    </lineage>
</organism>
<accession>Q2HBL1</accession>
<name>Q2HBL1_CHAGB</name>
<dbReference type="OrthoDB" id="4587639at2759"/>
<dbReference type="AlphaFoldDB" id="Q2HBL1"/>
<dbReference type="EMBL" id="CH408030">
    <property type="protein sequence ID" value="EAQ90458.1"/>
    <property type="molecule type" value="Genomic_DNA"/>
</dbReference>
<dbReference type="InParanoid" id="Q2HBL1"/>
<feature type="compositionally biased region" description="Polar residues" evidence="1">
    <location>
        <begin position="124"/>
        <end position="136"/>
    </location>
</feature>
<dbReference type="RefSeq" id="XP_001228909.1">
    <property type="nucleotide sequence ID" value="XM_001228908.1"/>
</dbReference>
<gene>
    <name evidence="2" type="ORF">CHGG_02393</name>
</gene>
<dbReference type="GeneID" id="4389281"/>
<feature type="region of interest" description="Disordered" evidence="1">
    <location>
        <begin position="1"/>
        <end position="165"/>
    </location>
</feature>
<feature type="compositionally biased region" description="Polar residues" evidence="1">
    <location>
        <begin position="89"/>
        <end position="100"/>
    </location>
</feature>
<evidence type="ECO:0000256" key="1">
    <source>
        <dbReference type="SAM" id="MobiDB-lite"/>
    </source>
</evidence>
<evidence type="ECO:0000313" key="3">
    <source>
        <dbReference type="Proteomes" id="UP000001056"/>
    </source>
</evidence>
<feature type="compositionally biased region" description="Low complexity" evidence="1">
    <location>
        <begin position="10"/>
        <end position="88"/>
    </location>
</feature>
<reference evidence="3" key="1">
    <citation type="journal article" date="2015" name="Genome Announc.">
        <title>Draft genome sequence of the cellulolytic fungus Chaetomium globosum.</title>
        <authorList>
            <person name="Cuomo C.A."/>
            <person name="Untereiner W.A."/>
            <person name="Ma L.-J."/>
            <person name="Grabherr M."/>
            <person name="Birren B.W."/>
        </authorList>
    </citation>
    <scope>NUCLEOTIDE SEQUENCE [LARGE SCALE GENOMIC DNA]</scope>
    <source>
        <strain evidence="3">ATCC 6205 / CBS 148.51 / DSM 1962 / NBRC 6347 / NRRL 1970</strain>
    </source>
</reference>
<proteinExistence type="predicted"/>
<protein>
    <submittedName>
        <fullName evidence="2">Uncharacterized protein</fullName>
    </submittedName>
</protein>
<feature type="compositionally biased region" description="Basic and acidic residues" evidence="1">
    <location>
        <begin position="137"/>
        <end position="148"/>
    </location>
</feature>
<dbReference type="VEuPathDB" id="FungiDB:CHGG_02393"/>
<dbReference type="Proteomes" id="UP000001056">
    <property type="component" value="Unassembled WGS sequence"/>
</dbReference>